<dbReference type="AlphaFoldDB" id="L1MHM0"/>
<proteinExistence type="predicted"/>
<dbReference type="GO" id="GO:0055070">
    <property type="term" value="P:copper ion homeostasis"/>
    <property type="evidence" value="ECO:0007669"/>
    <property type="project" value="InterPro"/>
</dbReference>
<dbReference type="OrthoDB" id="4350157at2"/>
<dbReference type="RefSeq" id="WP_006063288.1">
    <property type="nucleotide sequence ID" value="NZ_KB290831.1"/>
</dbReference>
<evidence type="ECO:0008006" key="3">
    <source>
        <dbReference type="Google" id="ProtNLM"/>
    </source>
</evidence>
<dbReference type="Pfam" id="PF11382">
    <property type="entry name" value="MctB"/>
    <property type="match status" value="1"/>
</dbReference>
<gene>
    <name evidence="1" type="ORF">HMPREF9997_01050</name>
</gene>
<dbReference type="GO" id="GO:0016020">
    <property type="term" value="C:membrane"/>
    <property type="evidence" value="ECO:0007669"/>
    <property type="project" value="InterPro"/>
</dbReference>
<name>L1MHM0_9CORY</name>
<accession>L1MHM0</accession>
<evidence type="ECO:0000313" key="1">
    <source>
        <dbReference type="EMBL" id="EKX90555.1"/>
    </source>
</evidence>
<organism evidence="1 2">
    <name type="scientific">Corynebacterium durum F0235</name>
    <dbReference type="NCBI Taxonomy" id="1035195"/>
    <lineage>
        <taxon>Bacteria</taxon>
        <taxon>Bacillati</taxon>
        <taxon>Actinomycetota</taxon>
        <taxon>Actinomycetes</taxon>
        <taxon>Mycobacteriales</taxon>
        <taxon>Corynebacteriaceae</taxon>
        <taxon>Corynebacterium</taxon>
    </lineage>
</organism>
<dbReference type="STRING" id="1035195.HMPREF9997_01050"/>
<dbReference type="HOGENOM" id="CLU_072020_0_0_11"/>
<sequence>MAAKKRRYGAVIAGLLFGVALGTAFDHFVLTPNIPGGNNEANNKTVAELSNTKRQSEINQAEAQSADAYVASVAETAVQGKLANKAVVVIRTADADKGDVDNVEWLLQKAGATKAGEVTLKERFLSQDGADAVKSLVVNTLPSGAQLSSDRLDSGTHAGQAFAAGLMVPHTEGASDADEQERSALLDAFTEGGFIDADYDATRAADAAVIVTGDSEGVGSESFAATNLAAFAEALKGKSKGVVVAGRIHTAAPTGAIGQLRKSDRGKSVSTMDSVNRAYGRLGTVLAVQEQLDGGKGAYGAAASADAPTPGG</sequence>
<dbReference type="EMBL" id="AMEM01000017">
    <property type="protein sequence ID" value="EKX90555.1"/>
    <property type="molecule type" value="Genomic_DNA"/>
</dbReference>
<reference evidence="1 2" key="1">
    <citation type="submission" date="2012-05" db="EMBL/GenBank/DDBJ databases">
        <authorList>
            <person name="Weinstock G."/>
            <person name="Sodergren E."/>
            <person name="Lobos E.A."/>
            <person name="Fulton L."/>
            <person name="Fulton R."/>
            <person name="Courtney L."/>
            <person name="Fronick C."/>
            <person name="O'Laughlin M."/>
            <person name="Godfrey J."/>
            <person name="Wilson R.M."/>
            <person name="Miner T."/>
            <person name="Farmer C."/>
            <person name="Delehaunty K."/>
            <person name="Cordes M."/>
            <person name="Minx P."/>
            <person name="Tomlinson C."/>
            <person name="Chen J."/>
            <person name="Wollam A."/>
            <person name="Pepin K.H."/>
            <person name="Bhonagiri V."/>
            <person name="Zhang X."/>
            <person name="Suruliraj S."/>
            <person name="Warren W."/>
            <person name="Mitreva M."/>
            <person name="Mardis E.R."/>
            <person name="Wilson R.K."/>
        </authorList>
    </citation>
    <scope>NUCLEOTIDE SEQUENCE [LARGE SCALE GENOMIC DNA]</scope>
    <source>
        <strain evidence="1 2">F0235</strain>
    </source>
</reference>
<comment type="caution">
    <text evidence="1">The sequence shown here is derived from an EMBL/GenBank/DDBJ whole genome shotgun (WGS) entry which is preliminary data.</text>
</comment>
<protein>
    <recommendedName>
        <fullName evidence="3">Copper transporter</fullName>
    </recommendedName>
</protein>
<dbReference type="InterPro" id="IPR021522">
    <property type="entry name" value="MctB"/>
</dbReference>
<dbReference type="eggNOG" id="ENOG5032TBA">
    <property type="taxonomic scope" value="Bacteria"/>
</dbReference>
<dbReference type="Proteomes" id="UP000010445">
    <property type="component" value="Unassembled WGS sequence"/>
</dbReference>
<keyword evidence="2" id="KW-1185">Reference proteome</keyword>
<evidence type="ECO:0000313" key="2">
    <source>
        <dbReference type="Proteomes" id="UP000010445"/>
    </source>
</evidence>
<dbReference type="PATRIC" id="fig|1035195.3.peg.935"/>